<proteinExistence type="predicted"/>
<keyword evidence="1" id="KW-0812">Transmembrane</keyword>
<organism evidence="2">
    <name type="scientific">freshwater metagenome</name>
    <dbReference type="NCBI Taxonomy" id="449393"/>
    <lineage>
        <taxon>unclassified sequences</taxon>
        <taxon>metagenomes</taxon>
        <taxon>ecological metagenomes</taxon>
    </lineage>
</organism>
<dbReference type="EMBL" id="CAEZTD010000094">
    <property type="protein sequence ID" value="CAB4567462.1"/>
    <property type="molecule type" value="Genomic_DNA"/>
</dbReference>
<evidence type="ECO:0000256" key="1">
    <source>
        <dbReference type="SAM" id="Phobius"/>
    </source>
</evidence>
<name>A0A6J6DTL1_9ZZZZ</name>
<dbReference type="Pfam" id="PF02325">
    <property type="entry name" value="CCB3_YggT"/>
    <property type="match status" value="1"/>
</dbReference>
<dbReference type="AlphaFoldDB" id="A0A6J6DTL1"/>
<feature type="transmembrane region" description="Helical" evidence="1">
    <location>
        <begin position="6"/>
        <end position="26"/>
    </location>
</feature>
<dbReference type="GO" id="GO:0016020">
    <property type="term" value="C:membrane"/>
    <property type="evidence" value="ECO:0007669"/>
    <property type="project" value="InterPro"/>
</dbReference>
<feature type="transmembrane region" description="Helical" evidence="1">
    <location>
        <begin position="74"/>
        <end position="97"/>
    </location>
</feature>
<accession>A0A6J6DTL1</accession>
<evidence type="ECO:0000313" key="2">
    <source>
        <dbReference type="EMBL" id="CAB4567462.1"/>
    </source>
</evidence>
<reference evidence="2" key="1">
    <citation type="submission" date="2020-05" db="EMBL/GenBank/DDBJ databases">
        <authorList>
            <person name="Chiriac C."/>
            <person name="Salcher M."/>
            <person name="Ghai R."/>
            <person name="Kavagutti S V."/>
        </authorList>
    </citation>
    <scope>NUCLEOTIDE SEQUENCE</scope>
</reference>
<keyword evidence="1" id="KW-1133">Transmembrane helix</keyword>
<dbReference type="InterPro" id="IPR003425">
    <property type="entry name" value="CCB3/YggT"/>
</dbReference>
<keyword evidence="1" id="KW-0472">Membrane</keyword>
<sequence length="98" mass="10917">MNLISLVATIVYYALNVFVVFMWARLIIDLIRGVRPDWRPRSVLLVLLNVVYAVTDPPMRAVRKVVKPIRAGAIALDLSWTIVLLAAIIGMYVALAIA</sequence>
<protein>
    <submittedName>
        <fullName evidence="2">Unannotated protein</fullName>
    </submittedName>
</protein>
<feature type="transmembrane region" description="Helical" evidence="1">
    <location>
        <begin position="38"/>
        <end position="54"/>
    </location>
</feature>
<gene>
    <name evidence="2" type="ORF">UFOPK1591_01114</name>
</gene>